<reference evidence="1" key="1">
    <citation type="submission" date="2021-08" db="EMBL/GenBank/DDBJ databases">
        <title>The first chromosome-level gecko genome reveals the dynamic sex chromosomes of Neotropical dwarf geckos (Sphaerodactylidae: Sphaerodactylus).</title>
        <authorList>
            <person name="Pinto B.J."/>
            <person name="Keating S.E."/>
            <person name="Gamble T."/>
        </authorList>
    </citation>
    <scope>NUCLEOTIDE SEQUENCE</scope>
    <source>
        <strain evidence="1">TG3544</strain>
    </source>
</reference>
<name>A0ACB8EDH7_9SAUR</name>
<organism evidence="1 2">
    <name type="scientific">Sphaerodactylus townsendi</name>
    <dbReference type="NCBI Taxonomy" id="933632"/>
    <lineage>
        <taxon>Eukaryota</taxon>
        <taxon>Metazoa</taxon>
        <taxon>Chordata</taxon>
        <taxon>Craniata</taxon>
        <taxon>Vertebrata</taxon>
        <taxon>Euteleostomi</taxon>
        <taxon>Lepidosauria</taxon>
        <taxon>Squamata</taxon>
        <taxon>Bifurcata</taxon>
        <taxon>Gekkota</taxon>
        <taxon>Sphaerodactylidae</taxon>
        <taxon>Sphaerodactylus</taxon>
    </lineage>
</organism>
<accession>A0ACB8EDH7</accession>
<protein>
    <submittedName>
        <fullName evidence="1">Uncharacterized protein</fullName>
    </submittedName>
</protein>
<proteinExistence type="predicted"/>
<dbReference type="EMBL" id="CM037629">
    <property type="protein sequence ID" value="KAH7990574.1"/>
    <property type="molecule type" value="Genomic_DNA"/>
</dbReference>
<gene>
    <name evidence="1" type="ORF">K3G42_008652</name>
</gene>
<dbReference type="Proteomes" id="UP000827872">
    <property type="component" value="Linkage Group LG16"/>
</dbReference>
<evidence type="ECO:0000313" key="2">
    <source>
        <dbReference type="Proteomes" id="UP000827872"/>
    </source>
</evidence>
<comment type="caution">
    <text evidence="1">The sequence shown here is derived from an EMBL/GenBank/DDBJ whole genome shotgun (WGS) entry which is preliminary data.</text>
</comment>
<evidence type="ECO:0000313" key="1">
    <source>
        <dbReference type="EMBL" id="KAH7990574.1"/>
    </source>
</evidence>
<keyword evidence="2" id="KW-1185">Reference proteome</keyword>
<sequence>MALTLERALLAARQGDVDTLKALQGDGLLEPASLRDPLGASPAHHAARAGKLNCLRYLVEEAGLDGNGRARNGATPGHDAAATGNLACLQWLLTQGGCRVQDTDNSGAMVLHLAARFGHHEVIDWLLRFGGSDPLAATDTGALPVHYAAAKGDFPSLRLLIGHCPR</sequence>